<dbReference type="InterPro" id="IPR008928">
    <property type="entry name" value="6-hairpin_glycosidase_sf"/>
</dbReference>
<dbReference type="RefSeq" id="XP_015465137.1">
    <property type="nucleotide sequence ID" value="XM_015614031.1"/>
</dbReference>
<evidence type="ECO:0000313" key="3">
    <source>
        <dbReference type="Proteomes" id="UP000054251"/>
    </source>
</evidence>
<dbReference type="EMBL" id="LMYN01000180">
    <property type="protein sequence ID" value="KRZ99034.1"/>
    <property type="molecule type" value="Genomic_DNA"/>
</dbReference>
<protein>
    <recommendedName>
        <fullName evidence="1">Alpha-L-rhamnosidase six-hairpin glycosidase domain-containing protein</fullName>
    </recommendedName>
</protein>
<dbReference type="GO" id="GO:0004553">
    <property type="term" value="F:hydrolase activity, hydrolyzing O-glycosyl compounds"/>
    <property type="evidence" value="ECO:0007669"/>
    <property type="project" value="UniProtKB-ARBA"/>
</dbReference>
<dbReference type="GeneID" id="26842211"/>
<keyword evidence="3" id="KW-1185">Reference proteome</keyword>
<dbReference type="OrthoDB" id="10036721at2759"/>
<comment type="caution">
    <text evidence="2">The sequence shown here is derived from an EMBL/GenBank/DDBJ whole genome shotgun (WGS) entry which is preliminary data.</text>
</comment>
<name>A0A0V1PS39_9ASCO</name>
<dbReference type="AlphaFoldDB" id="A0A0V1PS39"/>
<reference evidence="2 3" key="1">
    <citation type="submission" date="2015-11" db="EMBL/GenBank/DDBJ databases">
        <title>The genome of Debaryomyces fabryi.</title>
        <authorList>
            <person name="Tafer H."/>
            <person name="Lopandic K."/>
        </authorList>
    </citation>
    <scope>NUCLEOTIDE SEQUENCE [LARGE SCALE GENOMIC DNA]</scope>
    <source>
        <strain evidence="2 3">CBS 789</strain>
    </source>
</reference>
<dbReference type="InterPro" id="IPR012341">
    <property type="entry name" value="6hp_glycosidase-like_sf"/>
</dbReference>
<dbReference type="PANTHER" id="PTHR34987">
    <property type="entry name" value="C, PUTATIVE (AFU_ORTHOLOGUE AFUA_3G02880)-RELATED"/>
    <property type="match status" value="1"/>
</dbReference>
<proteinExistence type="predicted"/>
<sequence length="661" mass="75350">MVSFSESVFNATPNNGSWNEYKFSPNQRIVYGKEIYKHEGTIHEAENLLKADSKETSILYQDSLVTIDFGFNICGLVSIEFGDSTSDQELNLSYSESKLFINKYTSDRSMDFFIEDGVHCILARKGVFKTPWVKQRGAFRYLTIWTEKAGSIEIKNINTYMTCMPSLKDDLSNYSGYFYSNDDFVNTIWYAGAYTIQLSTMPSNSGRRHDAVMSNKSWFNDAVASFGEEFLADGARRDRSIWSGDRSISILTEFITFNSDSTISGSEWMLKEQLKNGQYPYACSPISTYGSDLYHLWTLVSLYQNHKLSGCSLEWVKKYWPNWKKAVDFSLQKVDDTGTLCVSEPLDWGRNPLKGHVLSVNCILYYVLMKGSELAISLNDIETQIQYTDRANSLKKSINEYLWDENEGLFHDYEGSEIHSQDGNTIAIWFDVASNEKKKLISDNLTKRWTRYGAVAPESPGMISPFISSIELFAHTLVGHAERSFELFKTMWGYIWNSPYSVQSSLIEGYYHDGSCKYPFTLYDPSYISHCHPWASGPTIFYSFYHVGLQFVTPDHLQWEFIPRGIFSEGSLEFAQTGYTSKSVGFISAGWKKLTSNVLELAILAPRGSTGTIGVPNDKELLILELNNIEIDISKYKKNEEHILVSNINEGENTLIVTYKQ</sequence>
<evidence type="ECO:0000313" key="2">
    <source>
        <dbReference type="EMBL" id="KRZ99034.1"/>
    </source>
</evidence>
<organism evidence="2 3">
    <name type="scientific">Debaryomyces fabryi</name>
    <dbReference type="NCBI Taxonomy" id="58627"/>
    <lineage>
        <taxon>Eukaryota</taxon>
        <taxon>Fungi</taxon>
        <taxon>Dikarya</taxon>
        <taxon>Ascomycota</taxon>
        <taxon>Saccharomycotina</taxon>
        <taxon>Pichiomycetes</taxon>
        <taxon>Debaryomycetaceae</taxon>
        <taxon>Debaryomyces</taxon>
    </lineage>
</organism>
<feature type="domain" description="Alpha-L-rhamnosidase six-hairpin glycosidase" evidence="1">
    <location>
        <begin position="232"/>
        <end position="452"/>
    </location>
</feature>
<dbReference type="Gene3D" id="1.50.10.10">
    <property type="match status" value="1"/>
</dbReference>
<dbReference type="GO" id="GO:0005975">
    <property type="term" value="P:carbohydrate metabolic process"/>
    <property type="evidence" value="ECO:0007669"/>
    <property type="project" value="InterPro"/>
</dbReference>
<accession>A0A0V1PS39</accession>
<dbReference type="InterPro" id="IPR035396">
    <property type="entry name" value="Bac_rhamnosid6H"/>
</dbReference>
<dbReference type="Proteomes" id="UP000054251">
    <property type="component" value="Unassembled WGS sequence"/>
</dbReference>
<gene>
    <name evidence="2" type="ORF">AC631_05202</name>
</gene>
<dbReference type="Pfam" id="PF17389">
    <property type="entry name" value="Bac_rhamnosid6H"/>
    <property type="match status" value="1"/>
</dbReference>
<evidence type="ECO:0000259" key="1">
    <source>
        <dbReference type="Pfam" id="PF17389"/>
    </source>
</evidence>
<dbReference type="SUPFAM" id="SSF48208">
    <property type="entry name" value="Six-hairpin glycosidases"/>
    <property type="match status" value="1"/>
</dbReference>
<dbReference type="PANTHER" id="PTHR34987:SF6">
    <property type="entry name" value="ALPHA-L-RHAMNOSIDASE SIX-HAIRPIN GLYCOSIDASE DOMAIN-CONTAINING PROTEIN"/>
    <property type="match status" value="1"/>
</dbReference>